<proteinExistence type="predicted"/>
<organism evidence="2">
    <name type="scientific">Rhizophora mucronata</name>
    <name type="common">Asiatic mangrove</name>
    <dbReference type="NCBI Taxonomy" id="61149"/>
    <lineage>
        <taxon>Eukaryota</taxon>
        <taxon>Viridiplantae</taxon>
        <taxon>Streptophyta</taxon>
        <taxon>Embryophyta</taxon>
        <taxon>Tracheophyta</taxon>
        <taxon>Spermatophyta</taxon>
        <taxon>Magnoliopsida</taxon>
        <taxon>eudicotyledons</taxon>
        <taxon>Gunneridae</taxon>
        <taxon>Pentapetalae</taxon>
        <taxon>rosids</taxon>
        <taxon>fabids</taxon>
        <taxon>Malpighiales</taxon>
        <taxon>Rhizophoraceae</taxon>
        <taxon>Rhizophora</taxon>
    </lineage>
</organism>
<reference evidence="2" key="1">
    <citation type="submission" date="2018-02" db="EMBL/GenBank/DDBJ databases">
        <title>Rhizophora mucronata_Transcriptome.</title>
        <authorList>
            <person name="Meera S.P."/>
            <person name="Sreeshan A."/>
            <person name="Augustine A."/>
        </authorList>
    </citation>
    <scope>NUCLEOTIDE SEQUENCE</scope>
    <source>
        <tissue evidence="2">Leaf</tissue>
    </source>
</reference>
<accession>A0A2P2K0G6</accession>
<dbReference type="EMBL" id="GGEC01018724">
    <property type="protein sequence ID" value="MBW99207.1"/>
    <property type="molecule type" value="Transcribed_RNA"/>
</dbReference>
<sequence>MLRFSYHQYCRTLQPLGQPNREKKKHKKDQRSKNPKRNKVLKSKAYSNKSGTRRKGLERRWGGPQARNRRSPASLLFG</sequence>
<feature type="region of interest" description="Disordered" evidence="1">
    <location>
        <begin position="12"/>
        <end position="78"/>
    </location>
</feature>
<name>A0A2P2K0G6_RHIMU</name>
<evidence type="ECO:0000256" key="1">
    <source>
        <dbReference type="SAM" id="MobiDB-lite"/>
    </source>
</evidence>
<feature type="compositionally biased region" description="Basic residues" evidence="1">
    <location>
        <begin position="22"/>
        <end position="42"/>
    </location>
</feature>
<dbReference type="AlphaFoldDB" id="A0A2P2K0G6"/>
<protein>
    <submittedName>
        <fullName evidence="2">Uncharacterized protein MANES_01G179700</fullName>
    </submittedName>
</protein>
<evidence type="ECO:0000313" key="2">
    <source>
        <dbReference type="EMBL" id="MBW99207.1"/>
    </source>
</evidence>